<feature type="domain" description="PucR C-terminal helix-turn-helix" evidence="2">
    <location>
        <begin position="67"/>
        <end position="124"/>
    </location>
</feature>
<organism evidence="3 4">
    <name type="scientific">Geodermatophilus maliterrae</name>
    <dbReference type="NCBI Taxonomy" id="3162531"/>
    <lineage>
        <taxon>Bacteria</taxon>
        <taxon>Bacillati</taxon>
        <taxon>Actinomycetota</taxon>
        <taxon>Actinomycetes</taxon>
        <taxon>Geodermatophilales</taxon>
        <taxon>Geodermatophilaceae</taxon>
        <taxon>Geodermatophilus</taxon>
    </lineage>
</organism>
<evidence type="ECO:0000256" key="1">
    <source>
        <dbReference type="SAM" id="MobiDB-lite"/>
    </source>
</evidence>
<feature type="region of interest" description="Disordered" evidence="1">
    <location>
        <begin position="1"/>
        <end position="22"/>
    </location>
</feature>
<protein>
    <submittedName>
        <fullName evidence="3">PucR family transcriptional regulator</fullName>
    </submittedName>
</protein>
<keyword evidence="4" id="KW-1185">Reference proteome</keyword>
<dbReference type="PANTHER" id="PTHR33744">
    <property type="entry name" value="CARBOHYDRATE DIACID REGULATOR"/>
    <property type="match status" value="1"/>
</dbReference>
<evidence type="ECO:0000313" key="3">
    <source>
        <dbReference type="EMBL" id="MEX5718682.1"/>
    </source>
</evidence>
<dbReference type="InterPro" id="IPR025736">
    <property type="entry name" value="PucR_C-HTH_dom"/>
</dbReference>
<dbReference type="InterPro" id="IPR051448">
    <property type="entry name" value="CdaR-like_regulators"/>
</dbReference>
<feature type="compositionally biased region" description="Pro residues" evidence="1">
    <location>
        <begin position="1"/>
        <end position="12"/>
    </location>
</feature>
<accession>A0ABV3XDV9</accession>
<reference evidence="3 4" key="1">
    <citation type="submission" date="2024-06" db="EMBL/GenBank/DDBJ databases">
        <title>Draft genome sequence of Geodermatophilus badlandi, a novel member of the Geodermatophilaceae isolated from badland sedimentary rocks in the Red desert, Wyoming, USA.</title>
        <authorList>
            <person name="Ben Tekaya S."/>
            <person name="Nouioui I."/>
            <person name="Flores G.M."/>
            <person name="Shaal M.N."/>
            <person name="Bredoire F."/>
            <person name="Basile F."/>
            <person name="Van Diepen L."/>
            <person name="Ward N.L."/>
        </authorList>
    </citation>
    <scope>NUCLEOTIDE SEQUENCE [LARGE SCALE GENOMIC DNA]</scope>
    <source>
        <strain evidence="3 4">WL48A</strain>
    </source>
</reference>
<dbReference type="Proteomes" id="UP001560045">
    <property type="component" value="Unassembled WGS sequence"/>
</dbReference>
<evidence type="ECO:0000259" key="2">
    <source>
        <dbReference type="Pfam" id="PF13556"/>
    </source>
</evidence>
<dbReference type="Gene3D" id="1.10.10.2840">
    <property type="entry name" value="PucR C-terminal helix-turn-helix domain"/>
    <property type="match status" value="1"/>
</dbReference>
<sequence>GGGPPRGPPGAGGPPRGARAAGRPVTAFADLAGRGLAGLLDPAATTAFAEAALAPLVAADRAGPGDLVESLRVWLAAHGQWEPAAARLGVHRHTLRKRIRRAEELLGRDLDSPGVRAELWLALHPPTR</sequence>
<feature type="non-terminal residue" evidence="3">
    <location>
        <position position="1"/>
    </location>
</feature>
<gene>
    <name evidence="3" type="ORF">ABQ292_09950</name>
</gene>
<dbReference type="RefSeq" id="WP_369205781.1">
    <property type="nucleotide sequence ID" value="NZ_JBFNXQ010000025.1"/>
</dbReference>
<comment type="caution">
    <text evidence="3">The sequence shown here is derived from an EMBL/GenBank/DDBJ whole genome shotgun (WGS) entry which is preliminary data.</text>
</comment>
<proteinExistence type="predicted"/>
<evidence type="ECO:0000313" key="4">
    <source>
        <dbReference type="Proteomes" id="UP001560045"/>
    </source>
</evidence>
<dbReference type="Pfam" id="PF13556">
    <property type="entry name" value="HTH_30"/>
    <property type="match status" value="1"/>
</dbReference>
<dbReference type="InterPro" id="IPR042070">
    <property type="entry name" value="PucR_C-HTH_sf"/>
</dbReference>
<dbReference type="PANTHER" id="PTHR33744:SF1">
    <property type="entry name" value="DNA-BINDING TRANSCRIPTIONAL ACTIVATOR ADER"/>
    <property type="match status" value="1"/>
</dbReference>
<name>A0ABV3XDV9_9ACTN</name>
<dbReference type="EMBL" id="JBFNXQ010000025">
    <property type="protein sequence ID" value="MEX5718682.1"/>
    <property type="molecule type" value="Genomic_DNA"/>
</dbReference>